<dbReference type="Proteomes" id="UP000287969">
    <property type="component" value="Chromosome"/>
</dbReference>
<accession>A0A410QHK3</accession>
<protein>
    <submittedName>
        <fullName evidence="1">Aspartyl-phosphate phosphatase Spo0E family protein</fullName>
    </submittedName>
</protein>
<keyword evidence="2" id="KW-1185">Reference proteome</keyword>
<name>A0A410QHK3_9FIRM</name>
<dbReference type="KEGG" id="spoa:EQM13_10755"/>
<dbReference type="InterPro" id="IPR037208">
    <property type="entry name" value="Spo0E-like_sf"/>
</dbReference>
<dbReference type="InterPro" id="IPR036638">
    <property type="entry name" value="HLH_DNA-bd_sf"/>
</dbReference>
<dbReference type="OrthoDB" id="2382246at2"/>
<organism evidence="1 2">
    <name type="scientific">Acidilutibacter cellobiosedens</name>
    <dbReference type="NCBI Taxonomy" id="2507161"/>
    <lineage>
        <taxon>Bacteria</taxon>
        <taxon>Bacillati</taxon>
        <taxon>Bacillota</taxon>
        <taxon>Tissierellia</taxon>
        <taxon>Tissierellales</taxon>
        <taxon>Acidilutibacteraceae</taxon>
        <taxon>Acidilutibacter</taxon>
    </lineage>
</organism>
<dbReference type="GO" id="GO:0043937">
    <property type="term" value="P:regulation of sporulation"/>
    <property type="evidence" value="ECO:0007669"/>
    <property type="project" value="InterPro"/>
</dbReference>
<dbReference type="Pfam" id="PF09388">
    <property type="entry name" value="SpoOE-like"/>
    <property type="match status" value="1"/>
</dbReference>
<dbReference type="InterPro" id="IPR018540">
    <property type="entry name" value="Spo0E-like"/>
</dbReference>
<proteinExistence type="predicted"/>
<dbReference type="SUPFAM" id="SSF140500">
    <property type="entry name" value="BAS1536-like"/>
    <property type="match status" value="1"/>
</dbReference>
<evidence type="ECO:0000313" key="2">
    <source>
        <dbReference type="Proteomes" id="UP000287969"/>
    </source>
</evidence>
<dbReference type="Gene3D" id="4.10.280.10">
    <property type="entry name" value="Helix-loop-helix DNA-binding domain"/>
    <property type="match status" value="1"/>
</dbReference>
<sequence>MSLLRKIENVRLKLYDLINEKGYDLSDEEIVRLSQVLDKLLCQYYNKK</sequence>
<dbReference type="EMBL" id="CP035282">
    <property type="protein sequence ID" value="QAT63441.1"/>
    <property type="molecule type" value="Genomic_DNA"/>
</dbReference>
<dbReference type="AlphaFoldDB" id="A0A410QHK3"/>
<reference evidence="2" key="1">
    <citation type="submission" date="2019-01" db="EMBL/GenBank/DDBJ databases">
        <title>Draft genomes of a novel of Sporanaerobacter strains.</title>
        <authorList>
            <person name="Ma S."/>
        </authorList>
    </citation>
    <scope>NUCLEOTIDE SEQUENCE [LARGE SCALE GENOMIC DNA]</scope>
    <source>
        <strain evidence="2">NJN-17</strain>
    </source>
</reference>
<dbReference type="GO" id="GO:0046983">
    <property type="term" value="F:protein dimerization activity"/>
    <property type="evidence" value="ECO:0007669"/>
    <property type="project" value="InterPro"/>
</dbReference>
<gene>
    <name evidence="1" type="ORF">EQM13_10755</name>
</gene>
<evidence type="ECO:0000313" key="1">
    <source>
        <dbReference type="EMBL" id="QAT63441.1"/>
    </source>
</evidence>